<dbReference type="SMART" id="SM00091">
    <property type="entry name" value="PAS"/>
    <property type="match status" value="1"/>
</dbReference>
<dbReference type="PANTHER" id="PTHR43304">
    <property type="entry name" value="PHYTOCHROME-LIKE PROTEIN CPH1"/>
    <property type="match status" value="1"/>
</dbReference>
<keyword evidence="17" id="KW-1185">Reference proteome</keyword>
<keyword evidence="11 14" id="KW-1133">Transmembrane helix</keyword>
<keyword evidence="13 14" id="KW-0472">Membrane</keyword>
<evidence type="ECO:0000256" key="9">
    <source>
        <dbReference type="ARBA" id="ARBA00022777"/>
    </source>
</evidence>
<dbReference type="EMBL" id="CP099837">
    <property type="protein sequence ID" value="USY22551.1"/>
    <property type="molecule type" value="Genomic_DNA"/>
</dbReference>
<dbReference type="GO" id="GO:0005524">
    <property type="term" value="F:ATP binding"/>
    <property type="evidence" value="ECO:0007669"/>
    <property type="project" value="UniProtKB-KW"/>
</dbReference>
<dbReference type="InterPro" id="IPR035965">
    <property type="entry name" value="PAS-like_dom_sf"/>
</dbReference>
<dbReference type="CDD" id="cd18773">
    <property type="entry name" value="PDC1_HK_sensor"/>
    <property type="match status" value="1"/>
</dbReference>
<keyword evidence="7 14" id="KW-0812">Transmembrane</keyword>
<dbReference type="InterPro" id="IPR036890">
    <property type="entry name" value="HATPase_C_sf"/>
</dbReference>
<evidence type="ECO:0000256" key="1">
    <source>
        <dbReference type="ARBA" id="ARBA00000085"/>
    </source>
</evidence>
<keyword evidence="4" id="KW-1003">Cell membrane</keyword>
<evidence type="ECO:0000256" key="3">
    <source>
        <dbReference type="ARBA" id="ARBA00012438"/>
    </source>
</evidence>
<reference evidence="16" key="1">
    <citation type="submission" date="2022-06" db="EMBL/GenBank/DDBJ databases">
        <authorList>
            <person name="Ping M."/>
        </authorList>
    </citation>
    <scope>NUCLEOTIDE SEQUENCE</scope>
    <source>
        <strain evidence="16">JCM11759T</strain>
    </source>
</reference>
<feature type="transmembrane region" description="Helical" evidence="14">
    <location>
        <begin position="178"/>
        <end position="196"/>
    </location>
</feature>
<dbReference type="InterPro" id="IPR039506">
    <property type="entry name" value="SPOB_a"/>
</dbReference>
<keyword evidence="12" id="KW-0902">Two-component regulatory system</keyword>
<comment type="subcellular location">
    <subcellularLocation>
        <location evidence="2">Cell membrane</location>
        <topology evidence="2">Multi-pass membrane protein</topology>
    </subcellularLocation>
</comment>
<dbReference type="InterPro" id="IPR003594">
    <property type="entry name" value="HATPase_dom"/>
</dbReference>
<evidence type="ECO:0000256" key="14">
    <source>
        <dbReference type="SAM" id="Phobius"/>
    </source>
</evidence>
<evidence type="ECO:0000313" key="17">
    <source>
        <dbReference type="Proteomes" id="UP001055940"/>
    </source>
</evidence>
<dbReference type="PANTHER" id="PTHR43304:SF1">
    <property type="entry name" value="PAC DOMAIN-CONTAINING PROTEIN"/>
    <property type="match status" value="1"/>
</dbReference>
<dbReference type="InterPro" id="IPR005467">
    <property type="entry name" value="His_kinase_dom"/>
</dbReference>
<keyword evidence="9" id="KW-0418">Kinase</keyword>
<name>A0ABY5DFL0_9ACTN</name>
<dbReference type="SUPFAM" id="SSF55785">
    <property type="entry name" value="PYP-like sensor domain (PAS domain)"/>
    <property type="match status" value="1"/>
</dbReference>
<dbReference type="Proteomes" id="UP001055940">
    <property type="component" value="Chromosome"/>
</dbReference>
<keyword evidence="5" id="KW-0597">Phosphoprotein</keyword>
<dbReference type="Gene3D" id="3.30.565.10">
    <property type="entry name" value="Histidine kinase-like ATPase, C-terminal domain"/>
    <property type="match status" value="1"/>
</dbReference>
<gene>
    <name evidence="16" type="ORF">NE857_13600</name>
</gene>
<protein>
    <recommendedName>
        <fullName evidence="3">histidine kinase</fullName>
        <ecNumber evidence="3">2.7.13.3</ecNumber>
    </recommendedName>
</protein>
<evidence type="ECO:0000313" key="16">
    <source>
        <dbReference type="EMBL" id="USY22551.1"/>
    </source>
</evidence>
<dbReference type="CDD" id="cd00130">
    <property type="entry name" value="PAS"/>
    <property type="match status" value="1"/>
</dbReference>
<organism evidence="16 17">
    <name type="scientific">Nocardiopsis exhalans</name>
    <dbReference type="NCBI Taxonomy" id="163604"/>
    <lineage>
        <taxon>Bacteria</taxon>
        <taxon>Bacillati</taxon>
        <taxon>Actinomycetota</taxon>
        <taxon>Actinomycetes</taxon>
        <taxon>Streptosporangiales</taxon>
        <taxon>Nocardiopsidaceae</taxon>
        <taxon>Nocardiopsis</taxon>
    </lineage>
</organism>
<evidence type="ECO:0000256" key="2">
    <source>
        <dbReference type="ARBA" id="ARBA00004651"/>
    </source>
</evidence>
<dbReference type="InterPro" id="IPR033463">
    <property type="entry name" value="sCache_3"/>
</dbReference>
<keyword evidence="8" id="KW-0547">Nucleotide-binding</keyword>
<evidence type="ECO:0000256" key="5">
    <source>
        <dbReference type="ARBA" id="ARBA00022553"/>
    </source>
</evidence>
<evidence type="ECO:0000256" key="4">
    <source>
        <dbReference type="ARBA" id="ARBA00022475"/>
    </source>
</evidence>
<keyword evidence="10 16" id="KW-0067">ATP-binding</keyword>
<dbReference type="InterPro" id="IPR052162">
    <property type="entry name" value="Sensor_kinase/Photoreceptor"/>
</dbReference>
<dbReference type="SUPFAM" id="SSF55874">
    <property type="entry name" value="ATPase domain of HSP90 chaperone/DNA topoisomerase II/histidine kinase"/>
    <property type="match status" value="1"/>
</dbReference>
<dbReference type="SMART" id="SM00387">
    <property type="entry name" value="HATPase_c"/>
    <property type="match status" value="1"/>
</dbReference>
<comment type="catalytic activity">
    <reaction evidence="1">
        <text>ATP + protein L-histidine = ADP + protein N-phospho-L-histidine.</text>
        <dbReference type="EC" id="2.7.13.3"/>
    </reaction>
</comment>
<evidence type="ECO:0000256" key="8">
    <source>
        <dbReference type="ARBA" id="ARBA00022741"/>
    </source>
</evidence>
<sequence length="540" mass="56362">MGIVVTARRTTLAGQFLALQLGIVVIVLVMVAAVSLAQSDARLRQTEARRMLSVAESTAARDTVRAGLGEPGGWDVLAPTAEGVRVLSGADHLVIHDRDGQALTLDPGPEAGGSQNDPGVASALLGRAWSGVSQTNGQRTVAAAVPVIGEGGEVLGAVVAGMDYPSTGELLVLATPNLLVYLGIASVLGVAGSLLLSRRVKRQTLGLEPDQITRLVKHREAMLYGIKEGVLGLDADDRVTLVNDAAVRLLGLPADSVGAALAELGVPGDLEEVLRGRVRGRDAVVVLGDRLVALNRMPLENDGRPAGSVTTMRDRTDLVELQHELDTSKTTTETLRAQAHEFSNRLHVISGLLELREHEEAAKYVRLVGGARAQLSADVTARIGDPSLAALLIAKTSLADEQRTRLSIAPATRLGPVTEELSDDLVTVVGNLVDNALDAIAPTHASPDPPWVEVEVVGGGGEPVRVVVRDSGPGVPGELAGQVFRHGYTTKDGTGRKRGLGLAIVGLVCARRGGAATVAGSEFTAVLYEKPTEGGEDRCR</sequence>
<dbReference type="InterPro" id="IPR029151">
    <property type="entry name" value="Sensor-like_sf"/>
</dbReference>
<dbReference type="Gene3D" id="3.30.450.20">
    <property type="entry name" value="PAS domain"/>
    <property type="match status" value="2"/>
</dbReference>
<feature type="domain" description="Histidine kinase" evidence="15">
    <location>
        <begin position="337"/>
        <end position="534"/>
    </location>
</feature>
<dbReference type="Pfam" id="PF14689">
    <property type="entry name" value="SPOB_a"/>
    <property type="match status" value="1"/>
</dbReference>
<dbReference type="Pfam" id="PF17203">
    <property type="entry name" value="sCache_3_2"/>
    <property type="match status" value="1"/>
</dbReference>
<dbReference type="SUPFAM" id="SSF103190">
    <property type="entry name" value="Sensory domain-like"/>
    <property type="match status" value="1"/>
</dbReference>
<dbReference type="Pfam" id="PF00989">
    <property type="entry name" value="PAS"/>
    <property type="match status" value="1"/>
</dbReference>
<dbReference type="InterPro" id="IPR016120">
    <property type="entry name" value="Sig_transdc_His_kin_SpoOB"/>
</dbReference>
<accession>A0ABY5DFL0</accession>
<evidence type="ECO:0000259" key="15">
    <source>
        <dbReference type="PROSITE" id="PS50109"/>
    </source>
</evidence>
<evidence type="ECO:0000256" key="12">
    <source>
        <dbReference type="ARBA" id="ARBA00023012"/>
    </source>
</evidence>
<dbReference type="InterPro" id="IPR000014">
    <property type="entry name" value="PAS"/>
</dbReference>
<dbReference type="SUPFAM" id="SSF55890">
    <property type="entry name" value="Sporulation response regulatory protein Spo0B"/>
    <property type="match status" value="1"/>
</dbReference>
<evidence type="ECO:0000256" key="10">
    <source>
        <dbReference type="ARBA" id="ARBA00022840"/>
    </source>
</evidence>
<dbReference type="EC" id="2.7.13.3" evidence="3"/>
<proteinExistence type="predicted"/>
<evidence type="ECO:0000256" key="13">
    <source>
        <dbReference type="ARBA" id="ARBA00023136"/>
    </source>
</evidence>
<dbReference type="InterPro" id="IPR013767">
    <property type="entry name" value="PAS_fold"/>
</dbReference>
<dbReference type="Pfam" id="PF02518">
    <property type="entry name" value="HATPase_c"/>
    <property type="match status" value="1"/>
</dbReference>
<evidence type="ECO:0000256" key="7">
    <source>
        <dbReference type="ARBA" id="ARBA00022692"/>
    </source>
</evidence>
<evidence type="ECO:0000256" key="11">
    <source>
        <dbReference type="ARBA" id="ARBA00022989"/>
    </source>
</evidence>
<feature type="transmembrane region" description="Helical" evidence="14">
    <location>
        <begin position="12"/>
        <end position="37"/>
    </location>
</feature>
<keyword evidence="6" id="KW-0808">Transferase</keyword>
<dbReference type="PROSITE" id="PS50109">
    <property type="entry name" value="HIS_KIN"/>
    <property type="match status" value="1"/>
</dbReference>
<dbReference type="Gene3D" id="1.10.287.130">
    <property type="match status" value="1"/>
</dbReference>
<evidence type="ECO:0000256" key="6">
    <source>
        <dbReference type="ARBA" id="ARBA00022679"/>
    </source>
</evidence>